<dbReference type="PROSITE" id="PS50977">
    <property type="entry name" value="HTH_TETR_2"/>
    <property type="match status" value="1"/>
</dbReference>
<dbReference type="Pfam" id="PF00440">
    <property type="entry name" value="TetR_N"/>
    <property type="match status" value="1"/>
</dbReference>
<dbReference type="PANTHER" id="PTHR47506">
    <property type="entry name" value="TRANSCRIPTIONAL REGULATORY PROTEIN"/>
    <property type="match status" value="1"/>
</dbReference>
<evidence type="ECO:0000313" key="6">
    <source>
        <dbReference type="EMBL" id="KXG87368.1"/>
    </source>
</evidence>
<dbReference type="EMBL" id="LNUW01000007">
    <property type="protein sequence ID" value="KXG87368.1"/>
    <property type="molecule type" value="Genomic_DNA"/>
</dbReference>
<dbReference type="OrthoDB" id="9787680at2"/>
<dbReference type="InterPro" id="IPR036271">
    <property type="entry name" value="Tet_transcr_reg_TetR-rel_C_sf"/>
</dbReference>
<dbReference type="InterPro" id="IPR009057">
    <property type="entry name" value="Homeodomain-like_sf"/>
</dbReference>
<dbReference type="PRINTS" id="PR00455">
    <property type="entry name" value="HTHTETR"/>
</dbReference>
<accession>A0A135P7P4</accession>
<dbReference type="AlphaFoldDB" id="A0A135P7P4"/>
<evidence type="ECO:0000259" key="5">
    <source>
        <dbReference type="PROSITE" id="PS50977"/>
    </source>
</evidence>
<feature type="domain" description="HTH tetR-type" evidence="5">
    <location>
        <begin position="1"/>
        <end position="61"/>
    </location>
</feature>
<evidence type="ECO:0000256" key="3">
    <source>
        <dbReference type="ARBA" id="ARBA00023163"/>
    </source>
</evidence>
<keyword evidence="2 4" id="KW-0238">DNA-binding</keyword>
<proteinExistence type="predicted"/>
<evidence type="ECO:0000256" key="2">
    <source>
        <dbReference type="ARBA" id="ARBA00023125"/>
    </source>
</evidence>
<gene>
    <name evidence="6" type="ORF">ATO67_20210</name>
</gene>
<feature type="DNA-binding region" description="H-T-H motif" evidence="4">
    <location>
        <begin position="24"/>
        <end position="43"/>
    </location>
</feature>
<keyword evidence="1" id="KW-0805">Transcription regulation</keyword>
<dbReference type="SUPFAM" id="SSF48498">
    <property type="entry name" value="Tetracyclin repressor-like, C-terminal domain"/>
    <property type="match status" value="1"/>
</dbReference>
<evidence type="ECO:0000313" key="7">
    <source>
        <dbReference type="Proteomes" id="UP000070498"/>
    </source>
</evidence>
<reference evidence="6 7" key="1">
    <citation type="submission" date="2015-11" db="EMBL/GenBank/DDBJ databases">
        <title>Draft genome sequence of Agrobacterium sp. R89-1.</title>
        <authorList>
            <person name="Zahradnik J."/>
            <person name="Kyslikova E."/>
            <person name="Palyzova A."/>
            <person name="Kyslik P."/>
        </authorList>
    </citation>
    <scope>NUCLEOTIDE SEQUENCE [LARGE SCALE GENOMIC DNA]</scope>
    <source>
        <strain evidence="6 7">R89-1</strain>
    </source>
</reference>
<sequence length="182" mass="20218">MEKRTDIITAAERVFDENGFHSVGVDTILAPSGASTRTLYKHFGSRDGLVTAVLEKRHLAFMARLEDWQAADDPIGFLFDTQEQWMVEHGARGCMLLRAYSEYAGANEAIAALVQQQKREFREEIGRRVEVCIGSADTELTNQVWLLFEGATAAASVFDGDPIRSARRAALDLVAVAKERLK</sequence>
<comment type="caution">
    <text evidence="6">The sequence shown here is derived from an EMBL/GenBank/DDBJ whole genome shotgun (WGS) entry which is preliminary data.</text>
</comment>
<keyword evidence="7" id="KW-1185">Reference proteome</keyword>
<dbReference type="Proteomes" id="UP000070498">
    <property type="component" value="Unassembled WGS sequence"/>
</dbReference>
<evidence type="ECO:0000256" key="1">
    <source>
        <dbReference type="ARBA" id="ARBA00023015"/>
    </source>
</evidence>
<dbReference type="SUPFAM" id="SSF46689">
    <property type="entry name" value="Homeodomain-like"/>
    <property type="match status" value="1"/>
</dbReference>
<dbReference type="PANTHER" id="PTHR47506:SF6">
    <property type="entry name" value="HTH-TYPE TRANSCRIPTIONAL REPRESSOR NEMR"/>
    <property type="match status" value="1"/>
</dbReference>
<name>A0A135P7P4_9HYPH</name>
<dbReference type="GO" id="GO:0003677">
    <property type="term" value="F:DNA binding"/>
    <property type="evidence" value="ECO:0007669"/>
    <property type="project" value="UniProtKB-UniRule"/>
</dbReference>
<evidence type="ECO:0000256" key="4">
    <source>
        <dbReference type="PROSITE-ProRule" id="PRU00335"/>
    </source>
</evidence>
<dbReference type="InterPro" id="IPR001647">
    <property type="entry name" value="HTH_TetR"/>
</dbReference>
<keyword evidence="3" id="KW-0804">Transcription</keyword>
<dbReference type="Gene3D" id="1.10.357.10">
    <property type="entry name" value="Tetracycline Repressor, domain 2"/>
    <property type="match status" value="1"/>
</dbReference>
<protein>
    <submittedName>
        <fullName evidence="6">TetR family transcriptional regulator</fullName>
    </submittedName>
</protein>
<organism evidence="6 7">
    <name type="scientific">Agrobacterium bohemicum</name>
    <dbReference type="NCBI Taxonomy" id="2052828"/>
    <lineage>
        <taxon>Bacteria</taxon>
        <taxon>Pseudomonadati</taxon>
        <taxon>Pseudomonadota</taxon>
        <taxon>Alphaproteobacteria</taxon>
        <taxon>Hyphomicrobiales</taxon>
        <taxon>Rhizobiaceae</taxon>
        <taxon>Rhizobium/Agrobacterium group</taxon>
        <taxon>Agrobacterium</taxon>
    </lineage>
</organism>